<organism evidence="2 3">
    <name type="scientific">Variovorax paradoxus</name>
    <dbReference type="NCBI Taxonomy" id="34073"/>
    <lineage>
        <taxon>Bacteria</taxon>
        <taxon>Pseudomonadati</taxon>
        <taxon>Pseudomonadota</taxon>
        <taxon>Betaproteobacteria</taxon>
        <taxon>Burkholderiales</taxon>
        <taxon>Comamonadaceae</taxon>
        <taxon>Variovorax</taxon>
    </lineage>
</organism>
<dbReference type="AlphaFoldDB" id="A0A5Q0M5T5"/>
<evidence type="ECO:0000313" key="2">
    <source>
        <dbReference type="EMBL" id="QFZ84548.1"/>
    </source>
</evidence>
<dbReference type="RefSeq" id="WP_153283167.1">
    <property type="nucleotide sequence ID" value="NZ_CP045644.1"/>
</dbReference>
<keyword evidence="1" id="KW-0812">Transmembrane</keyword>
<gene>
    <name evidence="2" type="ORF">GFK26_18135</name>
</gene>
<dbReference type="EMBL" id="CP045644">
    <property type="protein sequence ID" value="QFZ84548.1"/>
    <property type="molecule type" value="Genomic_DNA"/>
</dbReference>
<keyword evidence="1" id="KW-0472">Membrane</keyword>
<sequence>MKFLALFLLVAIVVTGLGNRSVRNEVFGIVRFYWPAIVIGVICVFVAFVLAYSGEAIRLF</sequence>
<proteinExistence type="predicted"/>
<evidence type="ECO:0000256" key="1">
    <source>
        <dbReference type="SAM" id="Phobius"/>
    </source>
</evidence>
<name>A0A5Q0M5T5_VARPD</name>
<protein>
    <submittedName>
        <fullName evidence="2">Uncharacterized protein</fullName>
    </submittedName>
</protein>
<evidence type="ECO:0000313" key="3">
    <source>
        <dbReference type="Proteomes" id="UP000326780"/>
    </source>
</evidence>
<keyword evidence="1" id="KW-1133">Transmembrane helix</keyword>
<accession>A0A5Q0M5T5</accession>
<feature type="transmembrane region" description="Helical" evidence="1">
    <location>
        <begin position="32"/>
        <end position="52"/>
    </location>
</feature>
<reference evidence="2 3" key="1">
    <citation type="submission" date="2019-10" db="EMBL/GenBank/DDBJ databases">
        <title>Complete genome sequence of Variovorax paradoxus 5C-2.</title>
        <authorList>
            <person name="Gogoleva N.E."/>
            <person name="Balkin A.S."/>
        </authorList>
    </citation>
    <scope>NUCLEOTIDE SEQUENCE [LARGE SCALE GENOMIC DNA]</scope>
    <source>
        <strain evidence="2 3">5C-2</strain>
    </source>
</reference>
<dbReference type="Proteomes" id="UP000326780">
    <property type="component" value="Chromosome"/>
</dbReference>